<dbReference type="EMBL" id="JALJOR010000004">
    <property type="protein sequence ID" value="KAK9818344.1"/>
    <property type="molecule type" value="Genomic_DNA"/>
</dbReference>
<dbReference type="InterPro" id="IPR051572">
    <property type="entry name" value="VTC_Complex_Subunit"/>
</dbReference>
<dbReference type="Proteomes" id="UP001489004">
    <property type="component" value="Unassembled WGS sequence"/>
</dbReference>
<comment type="caution">
    <text evidence="7">The sequence shown here is derived from an EMBL/GenBank/DDBJ whole genome shotgun (WGS) entry which is preliminary data.</text>
</comment>
<feature type="transmembrane region" description="Helical" evidence="5">
    <location>
        <begin position="84"/>
        <end position="105"/>
    </location>
</feature>
<gene>
    <name evidence="7" type="ORF">WJX72_010983</name>
</gene>
<keyword evidence="3 5" id="KW-1133">Transmembrane helix</keyword>
<dbReference type="AlphaFoldDB" id="A0AAW1QC48"/>
<dbReference type="PANTHER" id="PTHR46140:SF1">
    <property type="entry name" value="VACUOLAR TRANSPORTER CHAPERONE COMPLEX SUBUNIT 4-RELATED"/>
    <property type="match status" value="1"/>
</dbReference>
<dbReference type="InterPro" id="IPR003807">
    <property type="entry name" value="DUF202"/>
</dbReference>
<evidence type="ECO:0000256" key="2">
    <source>
        <dbReference type="ARBA" id="ARBA00022692"/>
    </source>
</evidence>
<keyword evidence="4 5" id="KW-0472">Membrane</keyword>
<evidence type="ECO:0000313" key="7">
    <source>
        <dbReference type="EMBL" id="KAK9818344.1"/>
    </source>
</evidence>
<feature type="transmembrane region" description="Helical" evidence="5">
    <location>
        <begin position="42"/>
        <end position="64"/>
    </location>
</feature>
<sequence>MAHISDVLFGTSLSTPGARLQLPRKVPLRIEPKTYFANERTFLAWLHMAVTMGGITTALVSFAVEEQNKAGSGSRAVSAWTTKLIGCLLLPMSVIITAYALFTFINRSRNIEKKQMGFYHDQFGPVILAGLVLLSLLIILVTSIIDFATLP</sequence>
<evidence type="ECO:0000256" key="5">
    <source>
        <dbReference type="SAM" id="Phobius"/>
    </source>
</evidence>
<keyword evidence="8" id="KW-1185">Reference proteome</keyword>
<evidence type="ECO:0000256" key="4">
    <source>
        <dbReference type="ARBA" id="ARBA00023136"/>
    </source>
</evidence>
<protein>
    <recommendedName>
        <fullName evidence="6">DUF202 domain-containing protein</fullName>
    </recommendedName>
</protein>
<feature type="domain" description="DUF202" evidence="6">
    <location>
        <begin position="33"/>
        <end position="109"/>
    </location>
</feature>
<evidence type="ECO:0000256" key="1">
    <source>
        <dbReference type="ARBA" id="ARBA00004127"/>
    </source>
</evidence>
<proteinExistence type="predicted"/>
<accession>A0AAW1QC48</accession>
<reference evidence="7 8" key="1">
    <citation type="journal article" date="2024" name="Nat. Commun.">
        <title>Phylogenomics reveals the evolutionary origins of lichenization in chlorophyte algae.</title>
        <authorList>
            <person name="Puginier C."/>
            <person name="Libourel C."/>
            <person name="Otte J."/>
            <person name="Skaloud P."/>
            <person name="Haon M."/>
            <person name="Grisel S."/>
            <person name="Petersen M."/>
            <person name="Berrin J.G."/>
            <person name="Delaux P.M."/>
            <person name="Dal Grande F."/>
            <person name="Keller J."/>
        </authorList>
    </citation>
    <scope>NUCLEOTIDE SEQUENCE [LARGE SCALE GENOMIC DNA]</scope>
    <source>
        <strain evidence="7 8">SAG 2043</strain>
    </source>
</reference>
<feature type="transmembrane region" description="Helical" evidence="5">
    <location>
        <begin position="126"/>
        <end position="145"/>
    </location>
</feature>
<organism evidence="7 8">
    <name type="scientific">[Myrmecia] bisecta</name>
    <dbReference type="NCBI Taxonomy" id="41462"/>
    <lineage>
        <taxon>Eukaryota</taxon>
        <taxon>Viridiplantae</taxon>
        <taxon>Chlorophyta</taxon>
        <taxon>core chlorophytes</taxon>
        <taxon>Trebouxiophyceae</taxon>
        <taxon>Trebouxiales</taxon>
        <taxon>Trebouxiaceae</taxon>
        <taxon>Myrmecia</taxon>
    </lineage>
</organism>
<evidence type="ECO:0000256" key="3">
    <source>
        <dbReference type="ARBA" id="ARBA00022989"/>
    </source>
</evidence>
<comment type="subcellular location">
    <subcellularLocation>
        <location evidence="1">Endomembrane system</location>
        <topology evidence="1">Multi-pass membrane protein</topology>
    </subcellularLocation>
</comment>
<name>A0AAW1QC48_9CHLO</name>
<dbReference type="Pfam" id="PF02656">
    <property type="entry name" value="DUF202"/>
    <property type="match status" value="1"/>
</dbReference>
<keyword evidence="2 5" id="KW-0812">Transmembrane</keyword>
<dbReference type="GO" id="GO:0012505">
    <property type="term" value="C:endomembrane system"/>
    <property type="evidence" value="ECO:0007669"/>
    <property type="project" value="UniProtKB-SubCell"/>
</dbReference>
<evidence type="ECO:0000313" key="8">
    <source>
        <dbReference type="Proteomes" id="UP001489004"/>
    </source>
</evidence>
<evidence type="ECO:0000259" key="6">
    <source>
        <dbReference type="Pfam" id="PF02656"/>
    </source>
</evidence>
<dbReference type="PANTHER" id="PTHR46140">
    <property type="entry name" value="VACUOLAR TRANSPORTER CHAPERONE 1-RELATED"/>
    <property type="match status" value="1"/>
</dbReference>